<evidence type="ECO:0000259" key="1">
    <source>
        <dbReference type="Pfam" id="PF04230"/>
    </source>
</evidence>
<organism evidence="2 3">
    <name type="scientific">Rhizobium altiplani</name>
    <dbReference type="NCBI Taxonomy" id="1864509"/>
    <lineage>
        <taxon>Bacteria</taxon>
        <taxon>Pseudomonadati</taxon>
        <taxon>Pseudomonadota</taxon>
        <taxon>Alphaproteobacteria</taxon>
        <taxon>Hyphomicrobiales</taxon>
        <taxon>Rhizobiaceae</taxon>
        <taxon>Rhizobium/Agrobacterium group</taxon>
        <taxon>Rhizobium</taxon>
    </lineage>
</organism>
<feature type="domain" description="Polysaccharide pyruvyl transferase" evidence="1">
    <location>
        <begin position="50"/>
        <end position="211"/>
    </location>
</feature>
<protein>
    <recommendedName>
        <fullName evidence="1">Polysaccharide pyruvyl transferase domain-containing protein</fullName>
    </recommendedName>
</protein>
<accession>A0A109J1S4</accession>
<dbReference type="Pfam" id="PF04230">
    <property type="entry name" value="PS_pyruv_trans"/>
    <property type="match status" value="1"/>
</dbReference>
<gene>
    <name evidence="2" type="ORF">AS026_24865</name>
</gene>
<proteinExistence type="predicted"/>
<evidence type="ECO:0000313" key="2">
    <source>
        <dbReference type="EMBL" id="KWV40758.1"/>
    </source>
</evidence>
<dbReference type="Proteomes" id="UP000068164">
    <property type="component" value="Unassembled WGS sequence"/>
</dbReference>
<dbReference type="EMBL" id="LNCD01000145">
    <property type="protein sequence ID" value="KWV40758.1"/>
    <property type="molecule type" value="Genomic_DNA"/>
</dbReference>
<reference evidence="2 3" key="1">
    <citation type="submission" date="2015-11" db="EMBL/GenBank/DDBJ databases">
        <title>Draft Genome Sequence of the Strain BR 10423 (Rhizobium sp.) isolated from nodules of Mimosa pudica.</title>
        <authorList>
            <person name="Barauna A.C."/>
            <person name="Zilli J.E."/>
            <person name="Simoes-Araujo J.L."/>
            <person name="Reis V.M."/>
            <person name="James E.K."/>
            <person name="Reis F.B.Jr."/>
            <person name="Rouws L.F."/>
            <person name="Passos S.R."/>
            <person name="Gois S.R."/>
        </authorList>
    </citation>
    <scope>NUCLEOTIDE SEQUENCE [LARGE SCALE GENOMIC DNA]</scope>
    <source>
        <strain evidence="2 3">BR10423</strain>
    </source>
</reference>
<name>A0A109J1S4_9HYPH</name>
<evidence type="ECO:0000313" key="3">
    <source>
        <dbReference type="Proteomes" id="UP000068164"/>
    </source>
</evidence>
<comment type="caution">
    <text evidence="2">The sequence shown here is derived from an EMBL/GenBank/DDBJ whole genome shotgun (WGS) entry which is preliminary data.</text>
</comment>
<sequence>MSRTINVYAASVGSRFGQEAENFGDNLMADLLEGMFGLKANYVKHGSAELLGVGSILDSYYRRKKGASVPLLSRRPWRTLHVWGSGFMNENSAAVWPQRLKFHAVRGPLTAARVKQRLPLGDPALLLPRLWPMRGIKQFAVGIIPHFATLPLFRDRYASSLPKGWQIIDLLQKPKEICELISACDVIVSSSLHGLIVADAYVVPSRWVAPENSIKGDGFKFRDYEAQRGVAFSPPVEFHEILSNGIKGEDLTVSTPSNQLLDQLVSSFPFK</sequence>
<dbReference type="InterPro" id="IPR007345">
    <property type="entry name" value="Polysacch_pyruvyl_Trfase"/>
</dbReference>
<keyword evidence="3" id="KW-1185">Reference proteome</keyword>
<dbReference type="AlphaFoldDB" id="A0A109J1S4"/>